<proteinExistence type="predicted"/>
<evidence type="ECO:0000313" key="4">
    <source>
        <dbReference type="Proteomes" id="UP001472677"/>
    </source>
</evidence>
<feature type="compositionally biased region" description="Basic residues" evidence="1">
    <location>
        <begin position="1"/>
        <end position="12"/>
    </location>
</feature>
<reference evidence="3 4" key="1">
    <citation type="journal article" date="2024" name="G3 (Bethesda)">
        <title>Genome assembly of Hibiscus sabdariffa L. provides insights into metabolisms of medicinal natural products.</title>
        <authorList>
            <person name="Kim T."/>
        </authorList>
    </citation>
    <scope>NUCLEOTIDE SEQUENCE [LARGE SCALE GENOMIC DNA]</scope>
    <source>
        <strain evidence="3">TK-2024</strain>
        <tissue evidence="3">Old leaves</tissue>
    </source>
</reference>
<sequence length="228" mass="25102">MAEPHKKTHKTPPKTSRFPGCFGFLGKKNPPENPIKTRTRNKTRSPCFSMPCFTATKSGTKTVPVDNSDNKAVAAAESHAPSKLIKKKSDCKTPSWQNSKADQQQSPKEGLEPNIPLGNRKNSDPTGTGSSLPGSPTVKQKLNPKTHPKLSHTVSLPILNCGKRAGNPRVHDRVNLKQHKRKDNRVAEKLDPVMGLFIIMVTLNQFFCATIFFSFSCFIIQWGAGDVT</sequence>
<accession>A0ABR2EMG0</accession>
<keyword evidence="4" id="KW-1185">Reference proteome</keyword>
<gene>
    <name evidence="3" type="ORF">V6N12_010653</name>
</gene>
<evidence type="ECO:0000256" key="2">
    <source>
        <dbReference type="SAM" id="Phobius"/>
    </source>
</evidence>
<keyword evidence="2" id="KW-0472">Membrane</keyword>
<feature type="compositionally biased region" description="Polar residues" evidence="1">
    <location>
        <begin position="55"/>
        <end position="67"/>
    </location>
</feature>
<feature type="region of interest" description="Disordered" evidence="1">
    <location>
        <begin position="1"/>
        <end position="150"/>
    </location>
</feature>
<keyword evidence="2" id="KW-1133">Transmembrane helix</keyword>
<feature type="compositionally biased region" description="Polar residues" evidence="1">
    <location>
        <begin position="124"/>
        <end position="140"/>
    </location>
</feature>
<feature type="transmembrane region" description="Helical" evidence="2">
    <location>
        <begin position="195"/>
        <end position="222"/>
    </location>
</feature>
<name>A0ABR2EMG0_9ROSI</name>
<dbReference type="Proteomes" id="UP001472677">
    <property type="component" value="Unassembled WGS sequence"/>
</dbReference>
<feature type="compositionally biased region" description="Polar residues" evidence="1">
    <location>
        <begin position="92"/>
        <end position="107"/>
    </location>
</feature>
<dbReference type="EMBL" id="JBBPBM010000012">
    <property type="protein sequence ID" value="KAK8562579.1"/>
    <property type="molecule type" value="Genomic_DNA"/>
</dbReference>
<protein>
    <submittedName>
        <fullName evidence="3">Uncharacterized protein</fullName>
    </submittedName>
</protein>
<evidence type="ECO:0000313" key="3">
    <source>
        <dbReference type="EMBL" id="KAK8562579.1"/>
    </source>
</evidence>
<evidence type="ECO:0000256" key="1">
    <source>
        <dbReference type="SAM" id="MobiDB-lite"/>
    </source>
</evidence>
<comment type="caution">
    <text evidence="3">The sequence shown here is derived from an EMBL/GenBank/DDBJ whole genome shotgun (WGS) entry which is preliminary data.</text>
</comment>
<keyword evidence="2" id="KW-0812">Transmembrane</keyword>
<organism evidence="3 4">
    <name type="scientific">Hibiscus sabdariffa</name>
    <name type="common">roselle</name>
    <dbReference type="NCBI Taxonomy" id="183260"/>
    <lineage>
        <taxon>Eukaryota</taxon>
        <taxon>Viridiplantae</taxon>
        <taxon>Streptophyta</taxon>
        <taxon>Embryophyta</taxon>
        <taxon>Tracheophyta</taxon>
        <taxon>Spermatophyta</taxon>
        <taxon>Magnoliopsida</taxon>
        <taxon>eudicotyledons</taxon>
        <taxon>Gunneridae</taxon>
        <taxon>Pentapetalae</taxon>
        <taxon>rosids</taxon>
        <taxon>malvids</taxon>
        <taxon>Malvales</taxon>
        <taxon>Malvaceae</taxon>
        <taxon>Malvoideae</taxon>
        <taxon>Hibiscus</taxon>
    </lineage>
</organism>